<dbReference type="GeneID" id="35382357"/>
<dbReference type="OrthoDB" id="17085at10239"/>
<protein>
    <submittedName>
        <fullName evidence="8">Cyclin-dependent kinase</fullName>
    </submittedName>
</protein>
<dbReference type="FunFam" id="1.10.510.10:FF:000624">
    <property type="entry name" value="Mitogen-activated protein kinase"/>
    <property type="match status" value="1"/>
</dbReference>
<feature type="domain" description="Protein kinase" evidence="7">
    <location>
        <begin position="7"/>
        <end position="281"/>
    </location>
</feature>
<evidence type="ECO:0000259" key="7">
    <source>
        <dbReference type="PROSITE" id="PS50011"/>
    </source>
</evidence>
<accession>A0A2I2L4N1</accession>
<evidence type="ECO:0000256" key="2">
    <source>
        <dbReference type="ARBA" id="ARBA00022527"/>
    </source>
</evidence>
<dbReference type="KEGG" id="vg:35382357"/>
<dbReference type="GO" id="GO:0004674">
    <property type="term" value="F:protein serine/threonine kinase activity"/>
    <property type="evidence" value="ECO:0007669"/>
    <property type="project" value="UniProtKB-KW"/>
</dbReference>
<dbReference type="PROSITE" id="PS00108">
    <property type="entry name" value="PROTEIN_KINASE_ST"/>
    <property type="match status" value="1"/>
</dbReference>
<name>A0A2I2L4N1_9VIRU</name>
<dbReference type="InterPro" id="IPR008271">
    <property type="entry name" value="Ser/Thr_kinase_AS"/>
</dbReference>
<keyword evidence="9" id="KW-1185">Reference proteome</keyword>
<dbReference type="SMART" id="SM00220">
    <property type="entry name" value="S_TKc"/>
    <property type="match status" value="1"/>
</dbReference>
<evidence type="ECO:0000313" key="9">
    <source>
        <dbReference type="Proteomes" id="UP000236316"/>
    </source>
</evidence>
<dbReference type="Gene3D" id="3.30.200.20">
    <property type="entry name" value="Phosphorylase Kinase, domain 1"/>
    <property type="match status" value="1"/>
</dbReference>
<dbReference type="SMART" id="SM00385">
    <property type="entry name" value="CYCLIN"/>
    <property type="match status" value="1"/>
</dbReference>
<evidence type="ECO:0000313" key="8">
    <source>
        <dbReference type="EMBL" id="SNW62460.1"/>
    </source>
</evidence>
<dbReference type="Pfam" id="PF00134">
    <property type="entry name" value="Cyclin_N"/>
    <property type="match status" value="1"/>
</dbReference>
<proteinExistence type="inferred from homology"/>
<comment type="similarity">
    <text evidence="1">Belongs to the protein kinase superfamily. CMGC Ser/Thr protein kinase family. CDC2/CDKX subfamily.</text>
</comment>
<keyword evidence="3" id="KW-0808">Transferase</keyword>
<dbReference type="PANTHER" id="PTHR24056">
    <property type="entry name" value="CELL DIVISION PROTEIN KINASE"/>
    <property type="match status" value="1"/>
</dbReference>
<organism evidence="8">
    <name type="scientific">Orpheovirus IHUMI-LCC2</name>
    <dbReference type="NCBI Taxonomy" id="2023057"/>
    <lineage>
        <taxon>Viruses</taxon>
        <taxon>Varidnaviria</taxon>
        <taxon>Bamfordvirae</taxon>
        <taxon>Nucleocytoviricota</taxon>
        <taxon>Megaviricetes</taxon>
        <taxon>Pimascovirales</taxon>
        <taxon>Ocovirineae</taxon>
        <taxon>Orpheoviridae</taxon>
        <taxon>Alphaorpheovirus</taxon>
        <taxon>Alphaorpheovirus massiliense</taxon>
    </lineage>
</organism>
<dbReference type="Gene3D" id="1.10.510.10">
    <property type="entry name" value="Transferase(Phosphotransferase) domain 1"/>
    <property type="match status" value="1"/>
</dbReference>
<dbReference type="InterPro" id="IPR036915">
    <property type="entry name" value="Cyclin-like_sf"/>
</dbReference>
<dbReference type="InterPro" id="IPR013763">
    <property type="entry name" value="Cyclin-like_dom"/>
</dbReference>
<sequence>MSKVDNYKLIEDIGEGSYGKVAKYENINNGDICCIKTISMVHLTSFIREVNIMKKCNHPNIVRIEDADISFINVSDYEPNGSCHIFMPYLGNSLNEEIDNLTEDKIIKYTRQLLSAVDHLHSLNIYHRDIKPANILIDNGNLYICDFGMSKNMTNCGHRTMNLQTLHYRSPEILVEDFYYTEKIDEWSIGCIIVEMINKECLFEGDSEISQLFEIFKVLGTPTQDTWYKFKANYPVFKKTGLKINTENKRLLAICEGLLRLNPKDRMSCRQALYTLNNERIPTTIKQKVEYMGRQPPIHGSIITRGIRYVLFEWLWEVSRSFFLSHNVLLNSYILFDIFASKRNIVKSKIQLYGMAALYISDSYYSQFPQSDNDYVYVSSSTYNNDELYSAVCDMLKVLDYNIDYSANIDYGISHSKVSDIIPIVAYFIYSKTFNMNLITFIKKFYKIYHKYDNHKHVVTKEYLTRVLNNDFETMKTEILGFVGSPSMNIIKNSKFVAKSLPECLMYLNEVL</sequence>
<evidence type="ECO:0000256" key="3">
    <source>
        <dbReference type="ARBA" id="ARBA00022679"/>
    </source>
</evidence>
<keyword evidence="2" id="KW-0723">Serine/threonine-protein kinase</keyword>
<reference evidence="8" key="1">
    <citation type="submission" date="2017-08" db="EMBL/GenBank/DDBJ databases">
        <authorList>
            <consortium name="Urmite Genomes"/>
        </authorList>
    </citation>
    <scope>NUCLEOTIDE SEQUENCE [LARGE SCALE GENOMIC DNA]</scope>
    <source>
        <strain evidence="8">IHUMI-LCC2</strain>
    </source>
</reference>
<dbReference type="SUPFAM" id="SSF56112">
    <property type="entry name" value="Protein kinase-like (PK-like)"/>
    <property type="match status" value="1"/>
</dbReference>
<keyword evidence="5 8" id="KW-0418">Kinase</keyword>
<evidence type="ECO:0000256" key="4">
    <source>
        <dbReference type="ARBA" id="ARBA00022741"/>
    </source>
</evidence>
<dbReference type="RefSeq" id="YP_009448762.1">
    <property type="nucleotide sequence ID" value="NC_036594.1"/>
</dbReference>
<dbReference type="InterPro" id="IPR006671">
    <property type="entry name" value="Cyclin_N"/>
</dbReference>
<evidence type="ECO:0000256" key="5">
    <source>
        <dbReference type="ARBA" id="ARBA00022777"/>
    </source>
</evidence>
<gene>
    <name evidence="8" type="ORF">ORPV_556</name>
</gene>
<evidence type="ECO:0000256" key="6">
    <source>
        <dbReference type="ARBA" id="ARBA00022840"/>
    </source>
</evidence>
<dbReference type="EMBL" id="LT906555">
    <property type="protein sequence ID" value="SNW62460.1"/>
    <property type="molecule type" value="Genomic_DNA"/>
</dbReference>
<dbReference type="Gene3D" id="1.10.472.10">
    <property type="entry name" value="Cyclin-like"/>
    <property type="match status" value="1"/>
</dbReference>
<dbReference type="Pfam" id="PF00069">
    <property type="entry name" value="Pkinase"/>
    <property type="match status" value="1"/>
</dbReference>
<keyword evidence="6" id="KW-0067">ATP-binding</keyword>
<keyword evidence="4" id="KW-0547">Nucleotide-binding</keyword>
<dbReference type="InterPro" id="IPR011009">
    <property type="entry name" value="Kinase-like_dom_sf"/>
</dbReference>
<evidence type="ECO:0000256" key="1">
    <source>
        <dbReference type="ARBA" id="ARBA00006485"/>
    </source>
</evidence>
<dbReference type="SUPFAM" id="SSF47954">
    <property type="entry name" value="Cyclin-like"/>
    <property type="match status" value="1"/>
</dbReference>
<dbReference type="PROSITE" id="PS50011">
    <property type="entry name" value="PROTEIN_KINASE_DOM"/>
    <property type="match status" value="1"/>
</dbReference>
<dbReference type="InterPro" id="IPR050108">
    <property type="entry name" value="CDK"/>
</dbReference>
<dbReference type="InterPro" id="IPR000719">
    <property type="entry name" value="Prot_kinase_dom"/>
</dbReference>
<dbReference type="Proteomes" id="UP000236316">
    <property type="component" value="Segment"/>
</dbReference>
<dbReference type="GO" id="GO:0005524">
    <property type="term" value="F:ATP binding"/>
    <property type="evidence" value="ECO:0007669"/>
    <property type="project" value="UniProtKB-KW"/>
</dbReference>